<organism evidence="1 2">
    <name type="scientific">Jejuia pallidilutea</name>
    <dbReference type="NCBI Taxonomy" id="504487"/>
    <lineage>
        <taxon>Bacteria</taxon>
        <taxon>Pseudomonadati</taxon>
        <taxon>Bacteroidota</taxon>
        <taxon>Flavobacteriia</taxon>
        <taxon>Flavobacteriales</taxon>
        <taxon>Flavobacteriaceae</taxon>
        <taxon>Jejuia</taxon>
    </lineage>
</organism>
<gene>
    <name evidence="1" type="ORF">JCM19302_1252</name>
</gene>
<reference evidence="1 2" key="1">
    <citation type="journal article" date="2014" name="Genome Announc.">
        <title>Draft Genome Sequence of Marine Flavobacterium Jejuia pallidilutea Strain 11shimoA1 and Pigmentation Mutants.</title>
        <authorList>
            <person name="Takatani N."/>
            <person name="Nakanishi M."/>
            <person name="Meirelles P."/>
            <person name="Mino S."/>
            <person name="Suda W."/>
            <person name="Oshima K."/>
            <person name="Hattori M."/>
            <person name="Ohkuma M."/>
            <person name="Hosokawa M."/>
            <person name="Miyashita K."/>
            <person name="Thompson F.L."/>
            <person name="Niwa A."/>
            <person name="Sawabe T."/>
            <person name="Sawabe T."/>
        </authorList>
    </citation>
    <scope>NUCLEOTIDE SEQUENCE [LARGE SCALE GENOMIC DNA]</scope>
    <source>
        <strain evidence="2">JCM19302</strain>
    </source>
</reference>
<dbReference type="AlphaFoldDB" id="A0A090WWR1"/>
<proteinExistence type="predicted"/>
<accession>A0A090WWR1</accession>
<evidence type="ECO:0000313" key="2">
    <source>
        <dbReference type="Proteomes" id="UP000029646"/>
    </source>
</evidence>
<name>A0A090WWR1_9FLAO</name>
<comment type="caution">
    <text evidence="1">The sequence shown here is derived from an EMBL/GenBank/DDBJ whole genome shotgun (WGS) entry which is preliminary data.</text>
</comment>
<dbReference type="Proteomes" id="UP000029646">
    <property type="component" value="Unassembled WGS sequence"/>
</dbReference>
<evidence type="ECO:0000313" key="1">
    <source>
        <dbReference type="EMBL" id="GAL71812.1"/>
    </source>
</evidence>
<protein>
    <submittedName>
        <fullName evidence="1">Uncharacterized protein</fullName>
    </submittedName>
</protein>
<sequence length="51" mass="5732">MVSFENEETELDNVKSLISMNVDGILMDPVSHSEKGEAFDLVEKHKKPLVT</sequence>
<dbReference type="Gene3D" id="3.40.50.2300">
    <property type="match status" value="1"/>
</dbReference>
<dbReference type="EMBL" id="BBNS01000016">
    <property type="protein sequence ID" value="GAL71812.1"/>
    <property type="molecule type" value="Genomic_DNA"/>
</dbReference>